<dbReference type="Pfam" id="PF19050">
    <property type="entry name" value="PhoD_2"/>
    <property type="match status" value="2"/>
</dbReference>
<evidence type="ECO:0000259" key="2">
    <source>
        <dbReference type="Pfam" id="PF19050"/>
    </source>
</evidence>
<evidence type="ECO:0000313" key="4">
    <source>
        <dbReference type="Proteomes" id="UP001476247"/>
    </source>
</evidence>
<feature type="region of interest" description="Disordered" evidence="1">
    <location>
        <begin position="1"/>
        <end position="72"/>
    </location>
</feature>
<gene>
    <name evidence="3" type="ORF">HPULCUR_002165</name>
</gene>
<keyword evidence="4" id="KW-1185">Reference proteome</keyword>
<dbReference type="PANTHER" id="PTHR46689">
    <property type="entry name" value="MEMBRANE PROTEIN, PUTATIVE-RELATED"/>
    <property type="match status" value="1"/>
</dbReference>
<organism evidence="3 4">
    <name type="scientific">Helicostylum pulchrum</name>
    <dbReference type="NCBI Taxonomy" id="562976"/>
    <lineage>
        <taxon>Eukaryota</taxon>
        <taxon>Fungi</taxon>
        <taxon>Fungi incertae sedis</taxon>
        <taxon>Mucoromycota</taxon>
        <taxon>Mucoromycotina</taxon>
        <taxon>Mucoromycetes</taxon>
        <taxon>Mucorales</taxon>
        <taxon>Mucorineae</taxon>
        <taxon>Mucoraceae</taxon>
        <taxon>Helicostylum</taxon>
    </lineage>
</organism>
<reference evidence="3 4" key="1">
    <citation type="submission" date="2024-04" db="EMBL/GenBank/DDBJ databases">
        <title>genome sequences of Mucor flavus KT1a and Helicostylum pulchrum KT1b strains isolation_sourced from the surface of a dry-aged beef.</title>
        <authorList>
            <person name="Toyotome T."/>
            <person name="Hosono M."/>
            <person name="Torimaru M."/>
            <person name="Fukuda K."/>
            <person name="Mikami N."/>
        </authorList>
    </citation>
    <scope>NUCLEOTIDE SEQUENCE [LARGE SCALE GENOMIC DNA]</scope>
    <source>
        <strain evidence="3 4">KT1b</strain>
    </source>
</reference>
<evidence type="ECO:0000313" key="3">
    <source>
        <dbReference type="EMBL" id="GAA5796790.1"/>
    </source>
</evidence>
<dbReference type="Proteomes" id="UP001476247">
    <property type="component" value="Unassembled WGS sequence"/>
</dbReference>
<dbReference type="Gene3D" id="3.60.21.70">
    <property type="entry name" value="PhoD-like phosphatase"/>
    <property type="match status" value="1"/>
</dbReference>
<comment type="caution">
    <text evidence="3">The sequence shown here is derived from an EMBL/GenBank/DDBJ whole genome shotgun (WGS) entry which is preliminary data.</text>
</comment>
<evidence type="ECO:0000256" key="1">
    <source>
        <dbReference type="SAM" id="MobiDB-lite"/>
    </source>
</evidence>
<dbReference type="InterPro" id="IPR038607">
    <property type="entry name" value="PhoD-like_sf"/>
</dbReference>
<accession>A0ABP9XR87</accession>
<sequence length="699" mass="79968">MQNYNNPPSYQGYGQPPPQQQEQQGSFNNLTQSFNQLNVGERWNSFSNHFHPGQQNQGPPQQQQQQQQQQQPGEVVCGPLLRYIDIDYTTRQWRGSILIVSTDNYAPPIEVQLISKNSNVANTVVRPPSEKLDTYRNKYHFWRYDLRLNLTDVSQMATYSTPHKNWAEPSFSLHLPAYHESMRFMFYSCNGFSDIPQEIKDKFGEKTAPLWQDVLDRHDVLPLHVLLGGGDQLYQDRLIKEEFMKPWVDEKDPVKRLAMTMDQKMTDGFEEFYFGNYCLNFGFKGCPIVAKAFATIPSMNMWDDHDIIDGYGSYPADMQRAECFQVLFANACRFYYLFQQHTTVELAPSHGMIRGSLTTCNHLISTLGPDIGVIQIDCRGERTKHDVCKPATYDIIFELLQTMMPKTVKHLLVLTGVPLIYPRLTLFENLMDGAAGFNLATIAGKTGALGDIIGGQLNKWNGDPELLDDMNDHWTAGNHEVERKNFIERLQMYARDRSIRVSFLGGDVHCCGAGKLYSKDMKEKEEGDPYFMVQIISSAIVNVPPPQALLTILNQNSSFITFNGNTEERMYNLFKRSPNGNTRNNKKLMGMRNYCAGYFDEKTGKINFWIQAEKEVGVKGTMGYLVDVPRLLFGQAGYHLYHQNKKQLLEDIAHTSYQQQQPPPPPQPYYGGEQSQSDHPHLQRLQNAFGGFKMPQANN</sequence>
<feature type="compositionally biased region" description="Polar residues" evidence="1">
    <location>
        <begin position="27"/>
        <end position="48"/>
    </location>
</feature>
<protein>
    <recommendedName>
        <fullName evidence="2">PhoD-like phosphatase domain-containing protein</fullName>
    </recommendedName>
</protein>
<dbReference type="PANTHER" id="PTHR46689:SF1">
    <property type="entry name" value="PHOD-LIKE PHOSPHATASE DOMAIN-CONTAINING PROTEIN"/>
    <property type="match status" value="1"/>
</dbReference>
<dbReference type="EMBL" id="BAABUJ010000006">
    <property type="protein sequence ID" value="GAA5796790.1"/>
    <property type="molecule type" value="Genomic_DNA"/>
</dbReference>
<dbReference type="InterPro" id="IPR018946">
    <property type="entry name" value="PhoD-like_MPP"/>
</dbReference>
<feature type="compositionally biased region" description="Low complexity" evidence="1">
    <location>
        <begin position="7"/>
        <end position="26"/>
    </location>
</feature>
<feature type="domain" description="PhoD-like phosphatase" evidence="2">
    <location>
        <begin position="442"/>
        <end position="602"/>
    </location>
</feature>
<feature type="domain" description="PhoD-like phosphatase" evidence="2">
    <location>
        <begin position="178"/>
        <end position="433"/>
    </location>
</feature>
<dbReference type="InterPro" id="IPR043904">
    <property type="entry name" value="PhoD_2-like"/>
</dbReference>
<proteinExistence type="predicted"/>
<dbReference type="CDD" id="cd07389">
    <property type="entry name" value="MPP_PhoD"/>
    <property type="match status" value="1"/>
</dbReference>
<name>A0ABP9XR87_9FUNG</name>
<feature type="compositionally biased region" description="Low complexity" evidence="1">
    <location>
        <begin position="52"/>
        <end position="72"/>
    </location>
</feature>
<feature type="region of interest" description="Disordered" evidence="1">
    <location>
        <begin position="656"/>
        <end position="699"/>
    </location>
</feature>